<name>A0A2L2SXY6_9HYPO</name>
<evidence type="ECO:0000256" key="1">
    <source>
        <dbReference type="SAM" id="MobiDB-lite"/>
    </source>
</evidence>
<evidence type="ECO:0000259" key="2">
    <source>
        <dbReference type="Pfam" id="PF00004"/>
    </source>
</evidence>
<organism evidence="3 4">
    <name type="scientific">Fusarium venenatum</name>
    <dbReference type="NCBI Taxonomy" id="56646"/>
    <lineage>
        <taxon>Eukaryota</taxon>
        <taxon>Fungi</taxon>
        <taxon>Dikarya</taxon>
        <taxon>Ascomycota</taxon>
        <taxon>Pezizomycotina</taxon>
        <taxon>Sordariomycetes</taxon>
        <taxon>Hypocreomycetidae</taxon>
        <taxon>Hypocreales</taxon>
        <taxon>Nectriaceae</taxon>
        <taxon>Fusarium</taxon>
    </lineage>
</organism>
<dbReference type="GO" id="GO:0005524">
    <property type="term" value="F:ATP binding"/>
    <property type="evidence" value="ECO:0007669"/>
    <property type="project" value="InterPro"/>
</dbReference>
<accession>A0A2L2SXY6</accession>
<dbReference type="Gene3D" id="3.40.50.300">
    <property type="entry name" value="P-loop containing nucleotide triphosphate hydrolases"/>
    <property type="match status" value="1"/>
</dbReference>
<feature type="compositionally biased region" description="Acidic residues" evidence="1">
    <location>
        <begin position="254"/>
        <end position="263"/>
    </location>
</feature>
<dbReference type="PANTHER" id="PTHR46411:SF3">
    <property type="entry name" value="AAA+ ATPASE DOMAIN-CONTAINING PROTEIN"/>
    <property type="match status" value="1"/>
</dbReference>
<reference evidence="4" key="1">
    <citation type="submission" date="2014-10" db="EMBL/GenBank/DDBJ databases">
        <authorList>
            <person name="King R."/>
        </authorList>
    </citation>
    <scope>NUCLEOTIDE SEQUENCE [LARGE SCALE GENOMIC DNA]</scope>
    <source>
        <strain evidence="4">A3/5</strain>
    </source>
</reference>
<dbReference type="InterPro" id="IPR027417">
    <property type="entry name" value="P-loop_NTPase"/>
</dbReference>
<dbReference type="PANTHER" id="PTHR46411">
    <property type="entry name" value="FAMILY ATPASE, PUTATIVE-RELATED"/>
    <property type="match status" value="1"/>
</dbReference>
<dbReference type="Proteomes" id="UP000245910">
    <property type="component" value="Chromosome IIII"/>
</dbReference>
<feature type="domain" description="ATPase AAA-type core" evidence="2">
    <location>
        <begin position="45"/>
        <end position="96"/>
    </location>
</feature>
<feature type="region of interest" description="Disordered" evidence="1">
    <location>
        <begin position="149"/>
        <end position="294"/>
    </location>
</feature>
<feature type="compositionally biased region" description="Basic and acidic residues" evidence="1">
    <location>
        <begin position="149"/>
        <end position="164"/>
    </location>
</feature>
<feature type="compositionally biased region" description="Basic and acidic residues" evidence="1">
    <location>
        <begin position="264"/>
        <end position="276"/>
    </location>
</feature>
<dbReference type="AlphaFoldDB" id="A0A2L2SXY6"/>
<dbReference type="GO" id="GO:0016887">
    <property type="term" value="F:ATP hydrolysis activity"/>
    <property type="evidence" value="ECO:0007669"/>
    <property type="project" value="InterPro"/>
</dbReference>
<keyword evidence="4" id="KW-1185">Reference proteome</keyword>
<dbReference type="Pfam" id="PF00004">
    <property type="entry name" value="AAA"/>
    <property type="match status" value="1"/>
</dbReference>
<dbReference type="EMBL" id="LN649232">
    <property type="protein sequence ID" value="CEI41669.1"/>
    <property type="molecule type" value="Genomic_DNA"/>
</dbReference>
<proteinExistence type="predicted"/>
<dbReference type="InterPro" id="IPR003959">
    <property type="entry name" value="ATPase_AAA_core"/>
</dbReference>
<evidence type="ECO:0000313" key="4">
    <source>
        <dbReference type="Proteomes" id="UP000245910"/>
    </source>
</evidence>
<protein>
    <recommendedName>
        <fullName evidence="2">ATPase AAA-type core domain-containing protein</fullName>
    </recommendedName>
</protein>
<dbReference type="SUPFAM" id="SSF52540">
    <property type="entry name" value="P-loop containing nucleoside triphosphate hydrolases"/>
    <property type="match status" value="1"/>
</dbReference>
<evidence type="ECO:0000313" key="3">
    <source>
        <dbReference type="EMBL" id="CEI41669.1"/>
    </source>
</evidence>
<dbReference type="STRING" id="56646.A0A2L2SXY6"/>
<sequence length="315" mass="35647">MVDIYSLEAIPPQSTIFDDLQIDMNHKLIIQSLYLVRGKGSGLFILLHGVPCVGKTATAEAIAQANKKPLFSITCGDLGLTPEAVDSKLNELFRLAHFWDSSPVLDERQFEKVAVAIEKFRNYMDYTRAVIDADQARLEMVPADHMRNEYLAPRRSEQDRRREQAPYQYRSPSTYGDGPPREPMAGDGRRRAKYQMPSSRPTRQRDGSLAGRLEAPARNPRAYTQAGIQGGPSMSGRTPAGSKRHEQRSRYDPGDEYGEEDEYMGERELRVSDKRSRNTASINDFENGDYNDDEGLLDREVRKGFIGGDELDYDE</sequence>